<dbReference type="PATRIC" id="fig|86416.3.peg.4623"/>
<dbReference type="PROSITE" id="PS51257">
    <property type="entry name" value="PROKAR_LIPOPROTEIN"/>
    <property type="match status" value="1"/>
</dbReference>
<dbReference type="Pfam" id="PF13416">
    <property type="entry name" value="SBP_bac_8"/>
    <property type="match status" value="1"/>
</dbReference>
<evidence type="ECO:0000313" key="3">
    <source>
        <dbReference type="Proteomes" id="UP000013523"/>
    </source>
</evidence>
<dbReference type="Gene3D" id="3.40.190.10">
    <property type="entry name" value="Periplasmic binding protein-like II"/>
    <property type="match status" value="1"/>
</dbReference>
<feature type="chain" id="PRO_5039065169" evidence="1">
    <location>
        <begin position="22"/>
        <end position="388"/>
    </location>
</feature>
<evidence type="ECO:0000313" key="2">
    <source>
        <dbReference type="EMBL" id="AGK99324.1"/>
    </source>
</evidence>
<dbReference type="AlphaFoldDB" id="R4KFJ4"/>
<dbReference type="PANTHER" id="PTHR42779">
    <property type="entry name" value="PROTEIN YNJB"/>
    <property type="match status" value="1"/>
</dbReference>
<feature type="signal peptide" evidence="1">
    <location>
        <begin position="1"/>
        <end position="21"/>
    </location>
</feature>
<dbReference type="KEGG" id="cpas:Clopa_4633"/>
<dbReference type="PANTHER" id="PTHR42779:SF1">
    <property type="entry name" value="PROTEIN YNJB"/>
    <property type="match status" value="1"/>
</dbReference>
<dbReference type="HOGENOM" id="CLU_058811_0_0_9"/>
<dbReference type="STRING" id="86416.Clopa_4633"/>
<dbReference type="Proteomes" id="UP000013523">
    <property type="component" value="Chromosome"/>
</dbReference>
<evidence type="ECO:0000256" key="1">
    <source>
        <dbReference type="SAM" id="SignalP"/>
    </source>
</evidence>
<dbReference type="RefSeq" id="WP_015617593.1">
    <property type="nucleotide sequence ID" value="NC_021182.1"/>
</dbReference>
<organism evidence="2 3">
    <name type="scientific">Clostridium pasteurianum BC1</name>
    <dbReference type="NCBI Taxonomy" id="86416"/>
    <lineage>
        <taxon>Bacteria</taxon>
        <taxon>Bacillati</taxon>
        <taxon>Bacillota</taxon>
        <taxon>Clostridia</taxon>
        <taxon>Eubacteriales</taxon>
        <taxon>Clostridiaceae</taxon>
        <taxon>Clostridium</taxon>
    </lineage>
</organism>
<keyword evidence="1" id="KW-0732">Signal</keyword>
<proteinExistence type="predicted"/>
<gene>
    <name evidence="2" type="ORF">Clopa_4633</name>
</gene>
<protein>
    <submittedName>
        <fullName evidence="2">ABC-type uncharacterized transport system, periplasmic component</fullName>
    </submittedName>
</protein>
<dbReference type="InterPro" id="IPR006059">
    <property type="entry name" value="SBP"/>
</dbReference>
<accession>R4KFJ4</accession>
<dbReference type="SUPFAM" id="SSF53850">
    <property type="entry name" value="Periplasmic binding protein-like II"/>
    <property type="match status" value="1"/>
</dbReference>
<dbReference type="EMBL" id="CP003261">
    <property type="protein sequence ID" value="AGK99324.1"/>
    <property type="molecule type" value="Genomic_DNA"/>
</dbReference>
<name>R4KFJ4_CLOPA</name>
<dbReference type="eggNOG" id="COG4134">
    <property type="taxonomic scope" value="Bacteria"/>
</dbReference>
<reference evidence="2 3" key="1">
    <citation type="submission" date="2012-01" db="EMBL/GenBank/DDBJ databases">
        <title>Complete sequence of chromosome of Clostridium pasteurianum BC1.</title>
        <authorList>
            <consortium name="US DOE Joint Genome Institute"/>
            <person name="Lucas S."/>
            <person name="Han J."/>
            <person name="Lapidus A."/>
            <person name="Cheng J.-F."/>
            <person name="Goodwin L."/>
            <person name="Pitluck S."/>
            <person name="Peters L."/>
            <person name="Mikhailova N."/>
            <person name="Teshima H."/>
            <person name="Detter J.C."/>
            <person name="Han C."/>
            <person name="Tapia R."/>
            <person name="Land M."/>
            <person name="Hauser L."/>
            <person name="Kyrpides N."/>
            <person name="Ivanova N."/>
            <person name="Pagani I."/>
            <person name="Dunn J."/>
            <person name="Taghavi S."/>
            <person name="Francis A."/>
            <person name="van der Lelie D."/>
            <person name="Woyke T."/>
        </authorList>
    </citation>
    <scope>NUCLEOTIDE SEQUENCE [LARGE SCALE GENOMIC DNA]</scope>
    <source>
        <strain evidence="2 3">BC1</strain>
    </source>
</reference>
<dbReference type="OrthoDB" id="3239593at2"/>
<sequence>MLKKKILSLAITAAVSVSFLATGCGASNQNSSQSSSIKPATINLYSGGSENVRTTWEQVIKAFKAKYPQITVNLQFIASGPSAQSAVDKEIASEKAGETETDMDIVEVSDSDIAKLFKAAGKDSVVTLSKDKIPNMKDIKFQSSVGQDKALVFRGTTVVLAYNSDKVKDVPKTDKELYDWIKSHPGRFAYNDPTTGGSGDAFLITSVYNSLPQEAITSDDPKWEQQWDTGFNLLKELHPYMYKASGKVQYPVKNQGTLDLLANGQVDMIPAWADMALDQLSKGTLPKSIKITQISPSFTGGVQSLVIPAKSKNKEAAEIFLNFAASSDGQKIFMDSMKALPIIDTSKLPKESVDMLAGLKIKDFRVNSLGDLSKDIHKRWQDQIATLK</sequence>
<keyword evidence="3" id="KW-1185">Reference proteome</keyword>